<protein>
    <submittedName>
        <fullName evidence="1">Uncharacterized protein</fullName>
    </submittedName>
</protein>
<dbReference type="EMBL" id="JAENGY010001463">
    <property type="protein sequence ID" value="KAG6949132.1"/>
    <property type="molecule type" value="Genomic_DNA"/>
</dbReference>
<evidence type="ECO:0000313" key="2">
    <source>
        <dbReference type="Proteomes" id="UP000709295"/>
    </source>
</evidence>
<organism evidence="1 2">
    <name type="scientific">Phytophthora aleatoria</name>
    <dbReference type="NCBI Taxonomy" id="2496075"/>
    <lineage>
        <taxon>Eukaryota</taxon>
        <taxon>Sar</taxon>
        <taxon>Stramenopiles</taxon>
        <taxon>Oomycota</taxon>
        <taxon>Peronosporomycetes</taxon>
        <taxon>Peronosporales</taxon>
        <taxon>Peronosporaceae</taxon>
        <taxon>Phytophthora</taxon>
    </lineage>
</organism>
<sequence>MTLSETGAVNAWEVIGVLTSFTILTKLIKWRSWLLSREICYTVLSSSLLFRRRFLPPRGSIVSQRLIEILGRHYRTMMSPHLLSWRRL</sequence>
<reference evidence="1" key="1">
    <citation type="submission" date="2021-01" db="EMBL/GenBank/DDBJ databases">
        <title>Phytophthora aleatoria, a newly-described species from Pinus radiata is distinct from Phytophthora cactorum isolates based on comparative genomics.</title>
        <authorList>
            <person name="Mcdougal R."/>
            <person name="Panda P."/>
            <person name="Williams N."/>
            <person name="Studholme D.J."/>
        </authorList>
    </citation>
    <scope>NUCLEOTIDE SEQUENCE</scope>
    <source>
        <strain evidence="1">NZFS 4037</strain>
    </source>
</reference>
<comment type="caution">
    <text evidence="1">The sequence shown here is derived from an EMBL/GenBank/DDBJ whole genome shotgun (WGS) entry which is preliminary data.</text>
</comment>
<accession>A0A8J5IFF2</accession>
<dbReference type="Proteomes" id="UP000709295">
    <property type="component" value="Unassembled WGS sequence"/>
</dbReference>
<dbReference type="AlphaFoldDB" id="A0A8J5IFF2"/>
<proteinExistence type="predicted"/>
<evidence type="ECO:0000313" key="1">
    <source>
        <dbReference type="EMBL" id="KAG6949132.1"/>
    </source>
</evidence>
<gene>
    <name evidence="1" type="ORF">JG688_00014768</name>
</gene>
<name>A0A8J5IFF2_9STRA</name>
<keyword evidence="2" id="KW-1185">Reference proteome</keyword>